<proteinExistence type="predicted"/>
<comment type="caution">
    <text evidence="3">The sequence shown here is derived from an EMBL/GenBank/DDBJ whole genome shotgun (WGS) entry which is preliminary data.</text>
</comment>
<dbReference type="AlphaFoldDB" id="A0A251XW12"/>
<gene>
    <name evidence="3" type="ORF">CMsap09_11085</name>
</gene>
<reference evidence="3 4" key="1">
    <citation type="submission" date="2016-08" db="EMBL/GenBank/DDBJ databases">
        <title>Genome sequence of Clavibacter michiganensis spp. strain CASJ009.</title>
        <authorList>
            <person name="Thapa S.P."/>
            <person name="Coaker G."/>
        </authorList>
    </citation>
    <scope>NUCLEOTIDE SEQUENCE [LARGE SCALE GENOMIC DNA]</scope>
    <source>
        <strain evidence="3">CASJ009</strain>
    </source>
</reference>
<organism evidence="3 4">
    <name type="scientific">Clavibacter michiganensis</name>
    <dbReference type="NCBI Taxonomy" id="28447"/>
    <lineage>
        <taxon>Bacteria</taxon>
        <taxon>Bacillati</taxon>
        <taxon>Actinomycetota</taxon>
        <taxon>Actinomycetes</taxon>
        <taxon>Micrococcales</taxon>
        <taxon>Microbacteriaceae</taxon>
        <taxon>Clavibacter</taxon>
    </lineage>
</organism>
<feature type="region of interest" description="Disordered" evidence="1">
    <location>
        <begin position="67"/>
        <end position="91"/>
    </location>
</feature>
<evidence type="ECO:0000313" key="3">
    <source>
        <dbReference type="EMBL" id="OUE09479.1"/>
    </source>
</evidence>
<name>A0A251XW12_9MICO</name>
<dbReference type="EMBL" id="MDHJ01000001">
    <property type="protein sequence ID" value="OUE09479.1"/>
    <property type="molecule type" value="Genomic_DNA"/>
</dbReference>
<keyword evidence="2" id="KW-0812">Transmembrane</keyword>
<sequence>MTASNVLRSIGVIAAGVAGIAFWASGQVGPGMLFLLAALGGAFLAGPAILGDPAGAGRLPDRVTAADVKEHRKRHGGSISDALRAVRQREG</sequence>
<evidence type="ECO:0000313" key="4">
    <source>
        <dbReference type="Proteomes" id="UP000195106"/>
    </source>
</evidence>
<evidence type="ECO:0000256" key="1">
    <source>
        <dbReference type="SAM" id="MobiDB-lite"/>
    </source>
</evidence>
<dbReference type="Proteomes" id="UP000195106">
    <property type="component" value="Unassembled WGS sequence"/>
</dbReference>
<feature type="transmembrane region" description="Helical" evidence="2">
    <location>
        <begin position="6"/>
        <end position="24"/>
    </location>
</feature>
<protein>
    <submittedName>
        <fullName evidence="3">Uncharacterized protein</fullName>
    </submittedName>
</protein>
<keyword evidence="2" id="KW-1133">Transmembrane helix</keyword>
<keyword evidence="2" id="KW-0472">Membrane</keyword>
<accession>A0A251XW12</accession>
<feature type="transmembrane region" description="Helical" evidence="2">
    <location>
        <begin position="31"/>
        <end position="50"/>
    </location>
</feature>
<evidence type="ECO:0000256" key="2">
    <source>
        <dbReference type="SAM" id="Phobius"/>
    </source>
</evidence>